<dbReference type="InterPro" id="IPR011050">
    <property type="entry name" value="Pectin_lyase_fold/virulence"/>
</dbReference>
<comment type="function">
    <text evidence="9 10">Pectinolytic enzyme consist of four classes of enzymes: pectin lyase, polygalacturonase, pectin methylesterase and rhamnogalacturonase. Among pectinolytic enzymes, pectin lyase is the most important in depolymerization of pectin, since it cleaves internal glycosidic bonds of highly methylated pectins. Favors pectate, the anion, over pectin, the methyl ester.</text>
</comment>
<reference evidence="11" key="2">
    <citation type="submission" date="2023-05" db="EMBL/GenBank/DDBJ databases">
        <authorList>
            <consortium name="Lawrence Berkeley National Laboratory"/>
            <person name="Steindorff A."/>
            <person name="Hensen N."/>
            <person name="Bonometti L."/>
            <person name="Westerberg I."/>
            <person name="Brannstrom I.O."/>
            <person name="Guillou S."/>
            <person name="Cros-Aarteil S."/>
            <person name="Calhoun S."/>
            <person name="Haridas S."/>
            <person name="Kuo A."/>
            <person name="Mondo S."/>
            <person name="Pangilinan J."/>
            <person name="Riley R."/>
            <person name="Labutti K."/>
            <person name="Andreopoulos B."/>
            <person name="Lipzen A."/>
            <person name="Chen C."/>
            <person name="Yanf M."/>
            <person name="Daum C."/>
            <person name="Ng V."/>
            <person name="Clum A."/>
            <person name="Ohm R."/>
            <person name="Martin F."/>
            <person name="Silar P."/>
            <person name="Natvig D."/>
            <person name="Lalanne C."/>
            <person name="Gautier V."/>
            <person name="Ament-Velasquez S.L."/>
            <person name="Kruys A."/>
            <person name="Hutchinson M.I."/>
            <person name="Powell A.J."/>
            <person name="Barry K."/>
            <person name="Miller A.N."/>
            <person name="Grigoriev I.V."/>
            <person name="Debuchy R."/>
            <person name="Gladieux P."/>
            <person name="Thoren M.H."/>
            <person name="Johannesson H."/>
        </authorList>
    </citation>
    <scope>NUCLEOTIDE SEQUENCE</scope>
    <source>
        <strain evidence="11">CBS 508.74</strain>
    </source>
</reference>
<proteinExistence type="inferred from homology"/>
<keyword evidence="5 10" id="KW-0964">Secreted</keyword>
<comment type="catalytic activity">
    <reaction evidence="1 10">
        <text>Eliminative cleavage of (1-&gt;4)-alpha-D-galacturonan to give oligosaccharides with 4-deoxy-alpha-D-galact-4-enuronosyl groups at their non-reducing ends.</text>
        <dbReference type="EC" id="4.2.2.2"/>
    </reaction>
</comment>
<accession>A0AAN6QGV7</accession>
<evidence type="ECO:0000256" key="4">
    <source>
        <dbReference type="ARBA" id="ARBA00006463"/>
    </source>
</evidence>
<comment type="caution">
    <text evidence="11">The sequence shown here is derived from an EMBL/GenBank/DDBJ whole genome shotgun (WGS) entry which is preliminary data.</text>
</comment>
<evidence type="ECO:0000313" key="11">
    <source>
        <dbReference type="EMBL" id="KAK4108544.1"/>
    </source>
</evidence>
<dbReference type="RefSeq" id="XP_064666114.1">
    <property type="nucleotide sequence ID" value="XM_064819303.1"/>
</dbReference>
<protein>
    <recommendedName>
        <fullName evidence="10">Pectate lyase</fullName>
        <ecNumber evidence="10">4.2.2.2</ecNumber>
    </recommendedName>
</protein>
<dbReference type="GeneID" id="89943429"/>
<dbReference type="GO" id="GO:0030570">
    <property type="term" value="F:pectate lyase activity"/>
    <property type="evidence" value="ECO:0007669"/>
    <property type="project" value="UniProtKB-UniRule"/>
</dbReference>
<dbReference type="PANTHER" id="PTHR33407">
    <property type="entry name" value="PECTATE LYASE F-RELATED"/>
    <property type="match status" value="1"/>
</dbReference>
<evidence type="ECO:0000313" key="12">
    <source>
        <dbReference type="Proteomes" id="UP001302812"/>
    </source>
</evidence>
<evidence type="ECO:0000256" key="5">
    <source>
        <dbReference type="ARBA" id="ARBA00022525"/>
    </source>
</evidence>
<dbReference type="InterPro" id="IPR012334">
    <property type="entry name" value="Pectin_lyas_fold"/>
</dbReference>
<dbReference type="GO" id="GO:0045490">
    <property type="term" value="P:pectin catabolic process"/>
    <property type="evidence" value="ECO:0007669"/>
    <property type="project" value="TreeGrafter"/>
</dbReference>
<keyword evidence="6 10" id="KW-0732">Signal</keyword>
<keyword evidence="7 10" id="KW-0106">Calcium</keyword>
<dbReference type="EMBL" id="MU853362">
    <property type="protein sequence ID" value="KAK4108544.1"/>
    <property type="molecule type" value="Genomic_DNA"/>
</dbReference>
<gene>
    <name evidence="11" type="ORF">N656DRAFT_848505</name>
</gene>
<dbReference type="Gene3D" id="2.160.20.10">
    <property type="entry name" value="Single-stranded right-handed beta-helix, Pectin lyase-like"/>
    <property type="match status" value="1"/>
</dbReference>
<evidence type="ECO:0000256" key="6">
    <source>
        <dbReference type="ARBA" id="ARBA00022729"/>
    </source>
</evidence>
<evidence type="ECO:0000256" key="2">
    <source>
        <dbReference type="ARBA" id="ARBA00001913"/>
    </source>
</evidence>
<evidence type="ECO:0000256" key="10">
    <source>
        <dbReference type="RuleBase" id="RU367009"/>
    </source>
</evidence>
<evidence type="ECO:0000256" key="9">
    <source>
        <dbReference type="ARBA" id="ARBA00025679"/>
    </source>
</evidence>
<name>A0AAN6QGV7_9PEZI</name>
<dbReference type="SUPFAM" id="SSF51126">
    <property type="entry name" value="Pectin lyase-like"/>
    <property type="match status" value="1"/>
</dbReference>
<dbReference type="Proteomes" id="UP001302812">
    <property type="component" value="Unassembled WGS sequence"/>
</dbReference>
<keyword evidence="12" id="KW-1185">Reference proteome</keyword>
<evidence type="ECO:0000256" key="1">
    <source>
        <dbReference type="ARBA" id="ARBA00000695"/>
    </source>
</evidence>
<dbReference type="PANTHER" id="PTHR33407:SF9">
    <property type="entry name" value="PECTATE LYASE F-RELATED"/>
    <property type="match status" value="1"/>
</dbReference>
<evidence type="ECO:0000256" key="8">
    <source>
        <dbReference type="ARBA" id="ARBA00023239"/>
    </source>
</evidence>
<feature type="chain" id="PRO_5042673512" description="Pectate lyase" evidence="10">
    <location>
        <begin position="24"/>
        <end position="346"/>
    </location>
</feature>
<evidence type="ECO:0000256" key="3">
    <source>
        <dbReference type="ARBA" id="ARBA00004613"/>
    </source>
</evidence>
<dbReference type="GO" id="GO:0005576">
    <property type="term" value="C:extracellular region"/>
    <property type="evidence" value="ECO:0007669"/>
    <property type="project" value="UniProtKB-SubCell"/>
</dbReference>
<keyword evidence="8 10" id="KW-0456">Lyase</keyword>
<reference evidence="11" key="1">
    <citation type="journal article" date="2023" name="Mol. Phylogenet. Evol.">
        <title>Genome-scale phylogeny and comparative genomics of the fungal order Sordariales.</title>
        <authorList>
            <person name="Hensen N."/>
            <person name="Bonometti L."/>
            <person name="Westerberg I."/>
            <person name="Brannstrom I.O."/>
            <person name="Guillou S."/>
            <person name="Cros-Aarteil S."/>
            <person name="Calhoun S."/>
            <person name="Haridas S."/>
            <person name="Kuo A."/>
            <person name="Mondo S."/>
            <person name="Pangilinan J."/>
            <person name="Riley R."/>
            <person name="LaButti K."/>
            <person name="Andreopoulos B."/>
            <person name="Lipzen A."/>
            <person name="Chen C."/>
            <person name="Yan M."/>
            <person name="Daum C."/>
            <person name="Ng V."/>
            <person name="Clum A."/>
            <person name="Steindorff A."/>
            <person name="Ohm R.A."/>
            <person name="Martin F."/>
            <person name="Silar P."/>
            <person name="Natvig D.O."/>
            <person name="Lalanne C."/>
            <person name="Gautier V."/>
            <person name="Ament-Velasquez S.L."/>
            <person name="Kruys A."/>
            <person name="Hutchinson M.I."/>
            <person name="Powell A.J."/>
            <person name="Barry K."/>
            <person name="Miller A.N."/>
            <person name="Grigoriev I.V."/>
            <person name="Debuchy R."/>
            <person name="Gladieux P."/>
            <person name="Hiltunen Thoren M."/>
            <person name="Johannesson H."/>
        </authorList>
    </citation>
    <scope>NUCLEOTIDE SEQUENCE</scope>
    <source>
        <strain evidence="11">CBS 508.74</strain>
    </source>
</reference>
<dbReference type="InterPro" id="IPR004898">
    <property type="entry name" value="Pectate_lyase_PlyH/PlyE-like"/>
</dbReference>
<sequence>MHHYVLLGLLPAVLGCLDPKSNACASFMSANKATASAFCATFTQSTVKATTALPAWASNCSNKPSLISKECSCYFTGGAAPTPAPTTTPKLTTTAKVTTAKPTTLVTSKVVTTQAQQPSGVTTTLPKSSGAVATSKAITVPAGGSFDGGMKSYDRSPAVCKGQSETGEADAMFILENGATLSNVIIGPNQAEGVHCKGTCTLINVWWQDVCEDALTLKQSSGTSYVIGGGAFHADDKVVQFNGFGTVSIKNFYASDYGKLVRSCGNCSNNGKARNVIIDGSVAVDGGVLCGINTNYGDTCVVSNSCQDSGKICDRFTGNNDGDEPPKIGSGPDGTYCKATNFVSTC</sequence>
<feature type="signal peptide" evidence="10">
    <location>
        <begin position="1"/>
        <end position="23"/>
    </location>
</feature>
<dbReference type="EC" id="4.2.2.2" evidence="10"/>
<comment type="subcellular location">
    <subcellularLocation>
        <location evidence="3 10">Secreted</location>
    </subcellularLocation>
</comment>
<dbReference type="AlphaFoldDB" id="A0AAN6QGV7"/>
<organism evidence="11 12">
    <name type="scientific">Canariomyces notabilis</name>
    <dbReference type="NCBI Taxonomy" id="2074819"/>
    <lineage>
        <taxon>Eukaryota</taxon>
        <taxon>Fungi</taxon>
        <taxon>Dikarya</taxon>
        <taxon>Ascomycota</taxon>
        <taxon>Pezizomycotina</taxon>
        <taxon>Sordariomycetes</taxon>
        <taxon>Sordariomycetidae</taxon>
        <taxon>Sordariales</taxon>
        <taxon>Chaetomiaceae</taxon>
        <taxon>Canariomyces</taxon>
    </lineage>
</organism>
<comment type="similarity">
    <text evidence="4 10">Belongs to the polysaccharide lyase 3 family.</text>
</comment>
<dbReference type="Pfam" id="PF03211">
    <property type="entry name" value="Pectate_lyase"/>
    <property type="match status" value="1"/>
</dbReference>
<evidence type="ECO:0000256" key="7">
    <source>
        <dbReference type="ARBA" id="ARBA00022837"/>
    </source>
</evidence>
<comment type="cofactor">
    <cofactor evidence="2 10">
        <name>Ca(2+)</name>
        <dbReference type="ChEBI" id="CHEBI:29108"/>
    </cofactor>
</comment>